<dbReference type="PANTHER" id="PTHR30069:SF27">
    <property type="entry name" value="BLL4766 PROTEIN"/>
    <property type="match status" value="1"/>
</dbReference>
<feature type="domain" description="TonB-dependent receptor plug" evidence="11">
    <location>
        <begin position="50"/>
        <end position="157"/>
    </location>
</feature>
<dbReference type="Pfam" id="PF07715">
    <property type="entry name" value="Plug"/>
    <property type="match status" value="1"/>
</dbReference>
<gene>
    <name evidence="12" type="ORF">CAK95_20895</name>
</gene>
<name>A0A1W6ZVI4_9HYPH</name>
<keyword evidence="12" id="KW-0675">Receptor</keyword>
<dbReference type="InterPro" id="IPR036942">
    <property type="entry name" value="Beta-barrel_TonB_sf"/>
</dbReference>
<dbReference type="GO" id="GO:0044718">
    <property type="term" value="P:siderophore transmembrane transport"/>
    <property type="evidence" value="ECO:0007669"/>
    <property type="project" value="TreeGrafter"/>
</dbReference>
<evidence type="ECO:0000259" key="11">
    <source>
        <dbReference type="Pfam" id="PF07715"/>
    </source>
</evidence>
<dbReference type="InterPro" id="IPR037066">
    <property type="entry name" value="Plug_dom_sf"/>
</dbReference>
<evidence type="ECO:0000256" key="5">
    <source>
        <dbReference type="ARBA" id="ARBA00023077"/>
    </source>
</evidence>
<evidence type="ECO:0000256" key="8">
    <source>
        <dbReference type="PROSITE-ProRule" id="PRU01360"/>
    </source>
</evidence>
<comment type="subcellular location">
    <subcellularLocation>
        <location evidence="1 8">Cell outer membrane</location>
        <topology evidence="1 8">Multi-pass membrane protein</topology>
    </subcellularLocation>
</comment>
<dbReference type="GO" id="GO:0015344">
    <property type="term" value="F:siderophore uptake transmembrane transporter activity"/>
    <property type="evidence" value="ECO:0007669"/>
    <property type="project" value="TreeGrafter"/>
</dbReference>
<reference evidence="12 13" key="1">
    <citation type="submission" date="2017-05" db="EMBL/GenBank/DDBJ databases">
        <title>Full genome sequence of Pseudorhodoplanes sinuspersici.</title>
        <authorList>
            <person name="Dastgheib S.M.M."/>
            <person name="Shavandi M."/>
            <person name="Tirandaz H."/>
        </authorList>
    </citation>
    <scope>NUCLEOTIDE SEQUENCE [LARGE SCALE GENOMIC DNA]</scope>
    <source>
        <strain evidence="12 13">RIPI110</strain>
    </source>
</reference>
<dbReference type="CDD" id="cd01347">
    <property type="entry name" value="ligand_gated_channel"/>
    <property type="match status" value="1"/>
</dbReference>
<dbReference type="STRING" id="1235591.CAK95_20895"/>
<keyword evidence="2 8" id="KW-0813">Transport</keyword>
<dbReference type="EMBL" id="CP021112">
    <property type="protein sequence ID" value="ARQ01278.1"/>
    <property type="molecule type" value="Genomic_DNA"/>
</dbReference>
<keyword evidence="3 8" id="KW-1134">Transmembrane beta strand</keyword>
<dbReference type="PANTHER" id="PTHR30069">
    <property type="entry name" value="TONB-DEPENDENT OUTER MEMBRANE RECEPTOR"/>
    <property type="match status" value="1"/>
</dbReference>
<dbReference type="Proteomes" id="UP000194137">
    <property type="component" value="Chromosome"/>
</dbReference>
<evidence type="ECO:0000256" key="1">
    <source>
        <dbReference type="ARBA" id="ARBA00004571"/>
    </source>
</evidence>
<keyword evidence="5 9" id="KW-0798">TonB box</keyword>
<evidence type="ECO:0000256" key="3">
    <source>
        <dbReference type="ARBA" id="ARBA00022452"/>
    </source>
</evidence>
<dbReference type="SUPFAM" id="SSF56935">
    <property type="entry name" value="Porins"/>
    <property type="match status" value="1"/>
</dbReference>
<proteinExistence type="inferred from homology"/>
<dbReference type="InterPro" id="IPR039426">
    <property type="entry name" value="TonB-dep_rcpt-like"/>
</dbReference>
<evidence type="ECO:0000259" key="10">
    <source>
        <dbReference type="Pfam" id="PF00593"/>
    </source>
</evidence>
<dbReference type="Pfam" id="PF00593">
    <property type="entry name" value="TonB_dep_Rec_b-barrel"/>
    <property type="match status" value="1"/>
</dbReference>
<dbReference type="OrthoDB" id="9760333at2"/>
<evidence type="ECO:0000313" key="13">
    <source>
        <dbReference type="Proteomes" id="UP000194137"/>
    </source>
</evidence>
<accession>A0A1W6ZVI4</accession>
<dbReference type="Gene3D" id="2.40.170.20">
    <property type="entry name" value="TonB-dependent receptor, beta-barrel domain"/>
    <property type="match status" value="1"/>
</dbReference>
<dbReference type="GO" id="GO:0009279">
    <property type="term" value="C:cell outer membrane"/>
    <property type="evidence" value="ECO:0007669"/>
    <property type="project" value="UniProtKB-SubCell"/>
</dbReference>
<protein>
    <submittedName>
        <fullName evidence="12">TonB-dependent receptor</fullName>
    </submittedName>
</protein>
<dbReference type="Gene3D" id="2.170.130.10">
    <property type="entry name" value="TonB-dependent receptor, plug domain"/>
    <property type="match status" value="1"/>
</dbReference>
<keyword evidence="13" id="KW-1185">Reference proteome</keyword>
<keyword evidence="4 8" id="KW-0812">Transmembrane</keyword>
<dbReference type="KEGG" id="psin:CAK95_20895"/>
<feature type="domain" description="TonB-dependent receptor-like beta-barrel" evidence="10">
    <location>
        <begin position="211"/>
        <end position="662"/>
    </location>
</feature>
<dbReference type="RefSeq" id="WP_086089672.1">
    <property type="nucleotide sequence ID" value="NZ_CP021112.1"/>
</dbReference>
<dbReference type="InterPro" id="IPR012910">
    <property type="entry name" value="Plug_dom"/>
</dbReference>
<evidence type="ECO:0000256" key="9">
    <source>
        <dbReference type="RuleBase" id="RU003357"/>
    </source>
</evidence>
<evidence type="ECO:0000313" key="12">
    <source>
        <dbReference type="EMBL" id="ARQ01278.1"/>
    </source>
</evidence>
<dbReference type="PROSITE" id="PS52016">
    <property type="entry name" value="TONB_DEPENDENT_REC_3"/>
    <property type="match status" value="1"/>
</dbReference>
<keyword evidence="7 8" id="KW-0998">Cell outer membrane</keyword>
<evidence type="ECO:0000256" key="4">
    <source>
        <dbReference type="ARBA" id="ARBA00022692"/>
    </source>
</evidence>
<evidence type="ECO:0000256" key="7">
    <source>
        <dbReference type="ARBA" id="ARBA00023237"/>
    </source>
</evidence>
<organism evidence="12 13">
    <name type="scientific">Pseudorhodoplanes sinuspersici</name>
    <dbReference type="NCBI Taxonomy" id="1235591"/>
    <lineage>
        <taxon>Bacteria</taxon>
        <taxon>Pseudomonadati</taxon>
        <taxon>Pseudomonadota</taxon>
        <taxon>Alphaproteobacteria</taxon>
        <taxon>Hyphomicrobiales</taxon>
        <taxon>Pseudorhodoplanes</taxon>
    </lineage>
</organism>
<sequence length="710" mass="76775">MASAAFVAVTAGNEAAAQVTLPEINVTDTRLSGVGNVDGVVPLGAGIVGASTSVITAEDIARSPEQTLPGILSREPGVQVTNPFGAVNGARSVVDMRGFGASAGSNTLILINGRRVNDVDIASFDLASIPRESIERIKITRGNSGAVLYGDGAMGGVINIVTKTGVALPPKLRLDGAFGSFNYKEGNLSVSGSNGPWSASVYSNAIGSDGYRQNNHYTQYNGVADIRYTVQEGSFYLNLSADDQSLGLPGGRRVQPDIGMNQLITNRRGATTPYDFGDKQGYSGTIGFTRMLAPGAELIVDGGIRQRLQQAAFFNATPTMATTDPLRAVDTTLTTSSFTPRIKLDSVFAGMKWNALGGIDYYNADYNSDRSLQLGSAPINKYDLNQSSLAAYWMQTISVLPTTDISGGGRIQRTSIGARDKFDANAPGGSSCFPPFGCFPNGVQGIPLDESQTNHAFHLGIEHRFTPDFALFGRWAQSFRVPNVDERVGMVTSGGIDPTTFRLRTQKSHDVEGGVRFSNGPLKVQWSIYNMNLTDEIHFRYAPNFIADNTNLDPTRRYGNETIVTYAFNDAVRFKGGLAYTRSVFREGIFAGNDVPLISKWTGSGGVSWDIWQKYLTLDTVVRYVGDRRMDNDQRNLQPLIPAATTVDMRLGGQYEQFFWSVAVVNLFNKQYFDYAIASPFPDGPGSSLGTYNAYPLPGRTFMVKAGMTW</sequence>
<dbReference type="AlphaFoldDB" id="A0A1W6ZVI4"/>
<evidence type="ECO:0000256" key="6">
    <source>
        <dbReference type="ARBA" id="ARBA00023136"/>
    </source>
</evidence>
<keyword evidence="6 8" id="KW-0472">Membrane</keyword>
<dbReference type="InterPro" id="IPR000531">
    <property type="entry name" value="Beta-barrel_TonB"/>
</dbReference>
<evidence type="ECO:0000256" key="2">
    <source>
        <dbReference type="ARBA" id="ARBA00022448"/>
    </source>
</evidence>
<comment type="similarity">
    <text evidence="8 9">Belongs to the TonB-dependent receptor family.</text>
</comment>